<feature type="compositionally biased region" description="Polar residues" evidence="1">
    <location>
        <begin position="1"/>
        <end position="20"/>
    </location>
</feature>
<name>A0ABD5SRF2_9EURY</name>
<evidence type="ECO:0000256" key="1">
    <source>
        <dbReference type="SAM" id="MobiDB-lite"/>
    </source>
</evidence>
<keyword evidence="3" id="KW-1185">Reference proteome</keyword>
<dbReference type="AlphaFoldDB" id="A0ABD5SRF2"/>
<protein>
    <submittedName>
        <fullName evidence="2">Bacteriocin</fullName>
    </submittedName>
</protein>
<evidence type="ECO:0000313" key="3">
    <source>
        <dbReference type="Proteomes" id="UP001596383"/>
    </source>
</evidence>
<comment type="caution">
    <text evidence="2">The sequence shown here is derived from an EMBL/GenBank/DDBJ whole genome shotgun (WGS) entry which is preliminary data.</text>
</comment>
<dbReference type="RefSeq" id="WP_273738998.1">
    <property type="nucleotide sequence ID" value="NZ_JAQIVI010000210.1"/>
</dbReference>
<organism evidence="2 3">
    <name type="scientific">Natrinema soli</name>
    <dbReference type="NCBI Taxonomy" id="1930624"/>
    <lineage>
        <taxon>Archaea</taxon>
        <taxon>Methanobacteriati</taxon>
        <taxon>Methanobacteriota</taxon>
        <taxon>Stenosarchaea group</taxon>
        <taxon>Halobacteria</taxon>
        <taxon>Halobacteriales</taxon>
        <taxon>Natrialbaceae</taxon>
        <taxon>Natrinema</taxon>
    </lineage>
</organism>
<gene>
    <name evidence="2" type="ORF">ACFQE6_13725</name>
</gene>
<dbReference type="Proteomes" id="UP001596383">
    <property type="component" value="Unassembled WGS sequence"/>
</dbReference>
<dbReference type="Gene3D" id="3.30.2400.30">
    <property type="match status" value="1"/>
</dbReference>
<evidence type="ECO:0000313" key="2">
    <source>
        <dbReference type="EMBL" id="MFC6766008.1"/>
    </source>
</evidence>
<reference evidence="2 3" key="1">
    <citation type="journal article" date="2019" name="Int. J. Syst. Evol. Microbiol.">
        <title>The Global Catalogue of Microorganisms (GCM) 10K type strain sequencing project: providing services to taxonomists for standard genome sequencing and annotation.</title>
        <authorList>
            <consortium name="The Broad Institute Genomics Platform"/>
            <consortium name="The Broad Institute Genome Sequencing Center for Infectious Disease"/>
            <person name="Wu L."/>
            <person name="Ma J."/>
        </authorList>
    </citation>
    <scope>NUCLEOTIDE SEQUENCE [LARGE SCALE GENOMIC DNA]</scope>
    <source>
        <strain evidence="2 3">LMG 29247</strain>
    </source>
</reference>
<accession>A0ABD5SRF2</accession>
<feature type="region of interest" description="Disordered" evidence="1">
    <location>
        <begin position="1"/>
        <end position="24"/>
    </location>
</feature>
<dbReference type="EMBL" id="JBHSWV010000210">
    <property type="protein sequence ID" value="MFC6766008.1"/>
    <property type="molecule type" value="Genomic_DNA"/>
</dbReference>
<sequence>MSTNTANATVSDPNSFQSEASMLHEQALFNPRPDQRKAALTEIRKQSPFSPEQWAQFDLAAGIRSEEQVKNDLELTADSTMPVNSWINYEDDVLTEHDSSPNTLQYLIGAGFSTPSTLARYAHVQPMSHGGEQEADISMNARSRSRQDLPSYGLDGVGLPIIHSDWEIDSREFQASQEFGEDIDVRVAGDARDAIEDTEDELLFGGWGGSVQTRDGPFGVRGLNVDNDYVLSGSAAGDFGTAQNVIDTFVGIHQEFEGQDETDAPSPRQTGAIALIPSPQYTELTLQDYETSATDEPLMERLQRKFPYMTFIEAPRLTPGNIVVMLNDTRYFEVVVAQGITSTSWDVDGGFGRRSKMLASRIPWVKEQPDGIYGIARRTGA</sequence>
<proteinExistence type="predicted"/>